<feature type="domain" description="Integrase zinc-binding" evidence="2">
    <location>
        <begin position="76"/>
        <end position="127"/>
    </location>
</feature>
<protein>
    <submittedName>
        <fullName evidence="3">Transposon Ty3-I Gag-Pol poly</fullName>
    </submittedName>
</protein>
<feature type="coiled-coil region" evidence="1">
    <location>
        <begin position="22"/>
        <end position="49"/>
    </location>
</feature>
<comment type="caution">
    <text evidence="3">The sequence shown here is derived from an EMBL/GenBank/DDBJ whole genome shotgun (WGS) entry which is preliminary data.</text>
</comment>
<accession>A0A3M7R058</accession>
<sequence>MLKNLEGDLSNLNTEENIEWIKKVIESEIGHQEIEVQKLNDEQADLLKQSKNLKVHKNRLWRVIENDNDQILQLVVPEADRRKIIEFNHSSILCGHFKFEKTISRIKRKFYWPKMNIDIAKFIEECIVKNSESSTGWTREQRWKSEQRCRREQKRPRRNVIRLYDKIKVKNDRNGIEYKEEERAKNEARRELLDELCELDPKYKHHKSEMSDWSLFKINSEIEVTRNWQLKRAALMSSINSTQAK</sequence>
<dbReference type="EMBL" id="REGN01004557">
    <property type="protein sequence ID" value="RNA17000.1"/>
    <property type="molecule type" value="Genomic_DNA"/>
</dbReference>
<reference evidence="3 4" key="1">
    <citation type="journal article" date="2018" name="Sci. Rep.">
        <title>Genomic signatures of local adaptation to the degree of environmental predictability in rotifers.</title>
        <authorList>
            <person name="Franch-Gras L."/>
            <person name="Hahn C."/>
            <person name="Garcia-Roger E.M."/>
            <person name="Carmona M.J."/>
            <person name="Serra M."/>
            <person name="Gomez A."/>
        </authorList>
    </citation>
    <scope>NUCLEOTIDE SEQUENCE [LARGE SCALE GENOMIC DNA]</scope>
    <source>
        <strain evidence="3">HYR1</strain>
    </source>
</reference>
<keyword evidence="1" id="KW-0175">Coiled coil</keyword>
<dbReference type="FunFam" id="1.10.340.70:FF:000001">
    <property type="entry name" value="Retrovirus-related Pol polyprotein from transposon gypsy-like Protein"/>
    <property type="match status" value="1"/>
</dbReference>
<dbReference type="AlphaFoldDB" id="A0A3M7R058"/>
<evidence type="ECO:0000313" key="4">
    <source>
        <dbReference type="Proteomes" id="UP000276133"/>
    </source>
</evidence>
<keyword evidence="4" id="KW-1185">Reference proteome</keyword>
<name>A0A3M7R058_BRAPC</name>
<dbReference type="OrthoDB" id="8042447at2759"/>
<dbReference type="Pfam" id="PF17921">
    <property type="entry name" value="Integrase_H2C2"/>
    <property type="match status" value="1"/>
</dbReference>
<dbReference type="InterPro" id="IPR052160">
    <property type="entry name" value="Gypsy_RT_Integrase-like"/>
</dbReference>
<evidence type="ECO:0000313" key="3">
    <source>
        <dbReference type="EMBL" id="RNA17000.1"/>
    </source>
</evidence>
<proteinExistence type="predicted"/>
<dbReference type="InterPro" id="IPR041588">
    <property type="entry name" value="Integrase_H2C2"/>
</dbReference>
<dbReference type="STRING" id="10195.A0A3M7R058"/>
<evidence type="ECO:0000256" key="1">
    <source>
        <dbReference type="SAM" id="Coils"/>
    </source>
</evidence>
<dbReference type="PANTHER" id="PTHR47266">
    <property type="entry name" value="ENDONUCLEASE-RELATED"/>
    <property type="match status" value="1"/>
</dbReference>
<gene>
    <name evidence="3" type="ORF">BpHYR1_006487</name>
</gene>
<evidence type="ECO:0000259" key="2">
    <source>
        <dbReference type="Pfam" id="PF17921"/>
    </source>
</evidence>
<organism evidence="3 4">
    <name type="scientific">Brachionus plicatilis</name>
    <name type="common">Marine rotifer</name>
    <name type="synonym">Brachionus muelleri</name>
    <dbReference type="NCBI Taxonomy" id="10195"/>
    <lineage>
        <taxon>Eukaryota</taxon>
        <taxon>Metazoa</taxon>
        <taxon>Spiralia</taxon>
        <taxon>Gnathifera</taxon>
        <taxon>Rotifera</taxon>
        <taxon>Eurotatoria</taxon>
        <taxon>Monogononta</taxon>
        <taxon>Pseudotrocha</taxon>
        <taxon>Ploima</taxon>
        <taxon>Brachionidae</taxon>
        <taxon>Brachionus</taxon>
    </lineage>
</organism>
<dbReference type="Proteomes" id="UP000276133">
    <property type="component" value="Unassembled WGS sequence"/>
</dbReference>
<dbReference type="Gene3D" id="1.10.340.70">
    <property type="match status" value="1"/>
</dbReference>